<dbReference type="InterPro" id="IPR036196">
    <property type="entry name" value="Ptyr_pPase_sf"/>
</dbReference>
<reference evidence="1 2" key="1">
    <citation type="submission" date="2018-02" db="EMBL/GenBank/DDBJ databases">
        <title>Genomic Encyclopedia of Archaeal and Bacterial Type Strains, Phase II (KMG-II): from individual species to whole genera.</title>
        <authorList>
            <person name="Goeker M."/>
        </authorList>
    </citation>
    <scope>NUCLEOTIDE SEQUENCE [LARGE SCALE GENOMIC DNA]</scope>
    <source>
        <strain evidence="1 2">DSM 16809</strain>
    </source>
</reference>
<comment type="caution">
    <text evidence="1">The sequence shown here is derived from an EMBL/GenBank/DDBJ whole genome shotgun (WGS) entry which is preliminary data.</text>
</comment>
<protein>
    <submittedName>
        <fullName evidence="1">Arsenate reductase</fullName>
    </submittedName>
</protein>
<dbReference type="RefSeq" id="WP_104514201.1">
    <property type="nucleotide sequence ID" value="NZ_MQVW01000027.1"/>
</dbReference>
<dbReference type="PANTHER" id="PTHR43428:SF1">
    <property type="entry name" value="ARSENATE REDUCTASE"/>
    <property type="match status" value="1"/>
</dbReference>
<proteinExistence type="predicted"/>
<dbReference type="Gene3D" id="3.40.50.2300">
    <property type="match status" value="1"/>
</dbReference>
<sequence length="203" mass="22951">MTFTTIENTIDTLDTASIAEERKQILDKLTGYIQQKVDQKESINLNFICTHNSRRSHLGQIWAQTLANFYKIENLKAYSGGTEATAVFPKIVETMKNQGFQIEVIEEGKNPLYAVYFDEDCDPVICFSKVYDDVDNPESDFAAIMTCDSANEGCPFIPGANQRVAVTYEDPKNSDGTPQQDEVYRLKSLEIATELKYVFSQIK</sequence>
<keyword evidence="2" id="KW-1185">Reference proteome</keyword>
<organism evidence="1 2">
    <name type="scientific">Nonlabens xylanidelens</name>
    <dbReference type="NCBI Taxonomy" id="191564"/>
    <lineage>
        <taxon>Bacteria</taxon>
        <taxon>Pseudomonadati</taxon>
        <taxon>Bacteroidota</taxon>
        <taxon>Flavobacteriia</taxon>
        <taxon>Flavobacteriales</taxon>
        <taxon>Flavobacteriaceae</taxon>
        <taxon>Nonlabens</taxon>
    </lineage>
</organism>
<dbReference type="Proteomes" id="UP000239002">
    <property type="component" value="Unassembled WGS sequence"/>
</dbReference>
<dbReference type="PANTHER" id="PTHR43428">
    <property type="entry name" value="ARSENATE REDUCTASE"/>
    <property type="match status" value="1"/>
</dbReference>
<accession>A0A2S6IR70</accession>
<dbReference type="AlphaFoldDB" id="A0A2S6IR70"/>
<dbReference type="EMBL" id="PTJE01000001">
    <property type="protein sequence ID" value="PPK96655.1"/>
    <property type="molecule type" value="Genomic_DNA"/>
</dbReference>
<evidence type="ECO:0000313" key="1">
    <source>
        <dbReference type="EMBL" id="PPK96655.1"/>
    </source>
</evidence>
<evidence type="ECO:0000313" key="2">
    <source>
        <dbReference type="Proteomes" id="UP000239002"/>
    </source>
</evidence>
<gene>
    <name evidence="1" type="ORF">LY01_00478</name>
</gene>
<name>A0A2S6IR70_9FLAO</name>
<dbReference type="SUPFAM" id="SSF52788">
    <property type="entry name" value="Phosphotyrosine protein phosphatases I"/>
    <property type="match status" value="1"/>
</dbReference>
<dbReference type="OrthoDB" id="9793058at2"/>